<reference evidence="18" key="1">
    <citation type="journal article" date="2019" name="Int. J. Syst. Evol. Microbiol.">
        <title>The Global Catalogue of Microorganisms (GCM) 10K type strain sequencing project: providing services to taxonomists for standard genome sequencing and annotation.</title>
        <authorList>
            <consortium name="The Broad Institute Genomics Platform"/>
            <consortium name="The Broad Institute Genome Sequencing Center for Infectious Disease"/>
            <person name="Wu L."/>
            <person name="Ma J."/>
        </authorList>
    </citation>
    <scope>NUCLEOTIDE SEQUENCE [LARGE SCALE GENOMIC DNA]</scope>
    <source>
        <strain evidence="18">CGMCC 1.14993</strain>
    </source>
</reference>
<dbReference type="Pfam" id="PF10150">
    <property type="entry name" value="RNase_E_G"/>
    <property type="match status" value="1"/>
</dbReference>
<keyword evidence="15" id="KW-0694">RNA-binding</keyword>
<dbReference type="SUPFAM" id="SSF50249">
    <property type="entry name" value="Nucleic acid-binding proteins"/>
    <property type="match status" value="1"/>
</dbReference>
<evidence type="ECO:0000256" key="14">
    <source>
        <dbReference type="ARBA" id="ARBA00022842"/>
    </source>
</evidence>
<keyword evidence="11" id="KW-0699">rRNA-binding</keyword>
<evidence type="ECO:0000256" key="10">
    <source>
        <dbReference type="ARBA" id="ARBA00022723"/>
    </source>
</evidence>
<dbReference type="SMART" id="SM00316">
    <property type="entry name" value="S1"/>
    <property type="match status" value="1"/>
</dbReference>
<evidence type="ECO:0000256" key="12">
    <source>
        <dbReference type="ARBA" id="ARBA00022759"/>
    </source>
</evidence>
<evidence type="ECO:0000256" key="9">
    <source>
        <dbReference type="ARBA" id="ARBA00022722"/>
    </source>
</evidence>
<dbReference type="PANTHER" id="PTHR30001">
    <property type="entry name" value="RIBONUCLEASE"/>
    <property type="match status" value="1"/>
</dbReference>
<dbReference type="GO" id="GO:0000049">
    <property type="term" value="F:tRNA binding"/>
    <property type="evidence" value="ECO:0007669"/>
    <property type="project" value="UniProtKB-KW"/>
</dbReference>
<keyword evidence="9" id="KW-0540">Nuclease</keyword>
<dbReference type="Gene3D" id="2.40.50.140">
    <property type="entry name" value="Nucleic acid-binding proteins"/>
    <property type="match status" value="1"/>
</dbReference>
<feature type="domain" description="S1 motif" evidence="16">
    <location>
        <begin position="37"/>
        <end position="114"/>
    </location>
</feature>
<evidence type="ECO:0000256" key="4">
    <source>
        <dbReference type="ARBA" id="ARBA00017719"/>
    </source>
</evidence>
<dbReference type="InterPro" id="IPR012340">
    <property type="entry name" value="NA-bd_OB-fold"/>
</dbReference>
<gene>
    <name evidence="17" type="ORF">GCM10007380_03130</name>
</gene>
<evidence type="ECO:0000256" key="3">
    <source>
        <dbReference type="ARBA" id="ARBA00005663"/>
    </source>
</evidence>
<keyword evidence="12" id="KW-0255">Endonuclease</keyword>
<dbReference type="GO" id="GO:0004540">
    <property type="term" value="F:RNA nuclease activity"/>
    <property type="evidence" value="ECO:0007669"/>
    <property type="project" value="InterPro"/>
</dbReference>
<evidence type="ECO:0000256" key="7">
    <source>
        <dbReference type="ARBA" id="ARBA00022555"/>
    </source>
</evidence>
<dbReference type="Proteomes" id="UP000626244">
    <property type="component" value="Unassembled WGS sequence"/>
</dbReference>
<dbReference type="Pfam" id="PF20833">
    <property type="entry name" value="RNase_E_G_Thio"/>
    <property type="match status" value="1"/>
</dbReference>
<keyword evidence="13" id="KW-0378">Hydrolase</keyword>
<evidence type="ECO:0000256" key="8">
    <source>
        <dbReference type="ARBA" id="ARBA00022694"/>
    </source>
</evidence>
<dbReference type="CDD" id="cd04453">
    <property type="entry name" value="S1_RNase_E"/>
    <property type="match status" value="1"/>
</dbReference>
<dbReference type="GO" id="GO:0008033">
    <property type="term" value="P:tRNA processing"/>
    <property type="evidence" value="ECO:0007669"/>
    <property type="project" value="UniProtKB-KW"/>
</dbReference>
<dbReference type="InterPro" id="IPR048583">
    <property type="entry name" value="RNase_E_G_thioredoxin-like"/>
</dbReference>
<dbReference type="GO" id="GO:0004519">
    <property type="term" value="F:endonuclease activity"/>
    <property type="evidence" value="ECO:0007669"/>
    <property type="project" value="UniProtKB-KW"/>
</dbReference>
<keyword evidence="10" id="KW-0479">Metal-binding</keyword>
<dbReference type="PANTHER" id="PTHR30001:SF0">
    <property type="entry name" value="RIBONUCLEASE G"/>
    <property type="match status" value="1"/>
</dbReference>
<sequence length="479" mass="54849">MKKVIMNVKHSEKRIAVVEDNQLVEWFSSADTSSFVGNIYIGQVQDVLPKLNAIFVDVGLAKNGFMRYEDTIEGKENPDQSGEVLRKTFQKGQYILVQVIKDAFDEKGPKLTNNLEFSGDYVVYFPLTKQVAVSNKIKKEAARNKFYFLGRENTSGSEGVIFRSSSEHASDEEILNELGHFQTIYSSYAKQVSKKVTCVWEANSLYTKFFKLHPANTINEIIVDDLVSIKNYLPMTLPTSVYKGKENIFVAYQIEEQIEKSYKSIVWLKNGSFLIMEQTEAMTVIDVNTGKFSGKQNREETIFQTNQLAAVEIARQLRLRDIGGMVIIDFINMPSTEKQKKISDLLREAFQNDRAFTKLFGFTNLGLFELTRKRTTHSHIEATHQKCLVCNGTGLIKSAEQIAFELERELWETSSSEYEAILVECDRDVANYINGENNQHIKRLEKALYMNIYLKITASKVHYYEIVRVGSEKDVKSYL</sequence>
<evidence type="ECO:0000256" key="15">
    <source>
        <dbReference type="ARBA" id="ARBA00022884"/>
    </source>
</evidence>
<dbReference type="InterPro" id="IPR019307">
    <property type="entry name" value="RNA-bd_AU-1/RNase_E/G"/>
</dbReference>
<evidence type="ECO:0000256" key="11">
    <source>
        <dbReference type="ARBA" id="ARBA00022730"/>
    </source>
</evidence>
<comment type="subcellular location">
    <subcellularLocation>
        <location evidence="2">Cytoplasm</location>
    </subcellularLocation>
</comment>
<dbReference type="PROSITE" id="PS50126">
    <property type="entry name" value="S1"/>
    <property type="match status" value="1"/>
</dbReference>
<accession>A0A8J3AED0</accession>
<dbReference type="GO" id="GO:0019843">
    <property type="term" value="F:rRNA binding"/>
    <property type="evidence" value="ECO:0007669"/>
    <property type="project" value="UniProtKB-KW"/>
</dbReference>
<dbReference type="AlphaFoldDB" id="A0A8J3AED0"/>
<dbReference type="GO" id="GO:0006364">
    <property type="term" value="P:rRNA processing"/>
    <property type="evidence" value="ECO:0007669"/>
    <property type="project" value="UniProtKB-KW"/>
</dbReference>
<evidence type="ECO:0000313" key="17">
    <source>
        <dbReference type="EMBL" id="GGI10504.1"/>
    </source>
</evidence>
<keyword evidence="7" id="KW-0820">tRNA-binding</keyword>
<keyword evidence="8" id="KW-0819">tRNA processing</keyword>
<dbReference type="InterPro" id="IPR003029">
    <property type="entry name" value="S1_domain"/>
</dbReference>
<keyword evidence="18" id="KW-1185">Reference proteome</keyword>
<dbReference type="NCBIfam" id="TIGR00757">
    <property type="entry name" value="RNaseEG"/>
    <property type="match status" value="1"/>
</dbReference>
<dbReference type="InterPro" id="IPR004659">
    <property type="entry name" value="RNase_E/G"/>
</dbReference>
<dbReference type="GO" id="GO:0005737">
    <property type="term" value="C:cytoplasm"/>
    <property type="evidence" value="ECO:0007669"/>
    <property type="project" value="UniProtKB-SubCell"/>
</dbReference>
<evidence type="ECO:0000256" key="2">
    <source>
        <dbReference type="ARBA" id="ARBA00004496"/>
    </source>
</evidence>
<evidence type="ECO:0000313" key="18">
    <source>
        <dbReference type="Proteomes" id="UP000626244"/>
    </source>
</evidence>
<evidence type="ECO:0000256" key="6">
    <source>
        <dbReference type="ARBA" id="ARBA00022552"/>
    </source>
</evidence>
<evidence type="ECO:0000256" key="1">
    <source>
        <dbReference type="ARBA" id="ARBA00001946"/>
    </source>
</evidence>
<dbReference type="GO" id="GO:0016787">
    <property type="term" value="F:hydrolase activity"/>
    <property type="evidence" value="ECO:0007669"/>
    <property type="project" value="UniProtKB-KW"/>
</dbReference>
<dbReference type="EMBL" id="BMHB01000001">
    <property type="protein sequence ID" value="GGI10504.1"/>
    <property type="molecule type" value="Genomic_DNA"/>
</dbReference>
<comment type="cofactor">
    <cofactor evidence="1">
        <name>Mg(2+)</name>
        <dbReference type="ChEBI" id="CHEBI:18420"/>
    </cofactor>
</comment>
<evidence type="ECO:0000256" key="5">
    <source>
        <dbReference type="ARBA" id="ARBA00022490"/>
    </source>
</evidence>
<comment type="caution">
    <text evidence="17">The sequence shown here is derived from an EMBL/GenBank/DDBJ whole genome shotgun (WGS) entry which is preliminary data.</text>
</comment>
<keyword evidence="14" id="KW-0460">Magnesium</keyword>
<keyword evidence="6" id="KW-0698">rRNA processing</keyword>
<evidence type="ECO:0000256" key="13">
    <source>
        <dbReference type="ARBA" id="ARBA00022801"/>
    </source>
</evidence>
<organism evidence="17 18">
    <name type="scientific">Gottfriedia solisilvae</name>
    <dbReference type="NCBI Taxonomy" id="1516104"/>
    <lineage>
        <taxon>Bacteria</taxon>
        <taxon>Bacillati</taxon>
        <taxon>Bacillota</taxon>
        <taxon>Bacilli</taxon>
        <taxon>Bacillales</taxon>
        <taxon>Bacillaceae</taxon>
        <taxon>Gottfriedia</taxon>
    </lineage>
</organism>
<evidence type="ECO:0000259" key="16">
    <source>
        <dbReference type="PROSITE" id="PS50126"/>
    </source>
</evidence>
<dbReference type="GO" id="GO:0046872">
    <property type="term" value="F:metal ion binding"/>
    <property type="evidence" value="ECO:0007669"/>
    <property type="project" value="UniProtKB-KW"/>
</dbReference>
<dbReference type="Gene3D" id="3.40.1260.20">
    <property type="entry name" value="Ribonuclease E, catalytic domain"/>
    <property type="match status" value="1"/>
</dbReference>
<comment type="similarity">
    <text evidence="3">Belongs to the RNase E/G family. RNase G subfamily.</text>
</comment>
<keyword evidence="5" id="KW-0963">Cytoplasm</keyword>
<proteinExistence type="inferred from homology"/>
<name>A0A8J3AED0_9BACI</name>
<protein>
    <recommendedName>
        <fullName evidence="4">Ribonuclease G</fullName>
    </recommendedName>
</protein>